<feature type="transmembrane region" description="Helical" evidence="1">
    <location>
        <begin position="54"/>
        <end position="81"/>
    </location>
</feature>
<dbReference type="Pfam" id="PF00501">
    <property type="entry name" value="AMP-binding"/>
    <property type="match status" value="1"/>
</dbReference>
<reference evidence="4" key="1">
    <citation type="journal article" date="2019" name="Int. J. Syst. Evol. Microbiol.">
        <title>The Global Catalogue of Microorganisms (GCM) 10K type strain sequencing project: providing services to taxonomists for standard genome sequencing and annotation.</title>
        <authorList>
            <consortium name="The Broad Institute Genomics Platform"/>
            <consortium name="The Broad Institute Genome Sequencing Center for Infectious Disease"/>
            <person name="Wu L."/>
            <person name="Ma J."/>
        </authorList>
    </citation>
    <scope>NUCLEOTIDE SEQUENCE [LARGE SCALE GENOMIC DNA]</scope>
    <source>
        <strain evidence="4">JCM 16545</strain>
    </source>
</reference>
<feature type="domain" description="AMP-dependent synthetase/ligase" evidence="2">
    <location>
        <begin position="7"/>
        <end position="380"/>
    </location>
</feature>
<accession>A0ABW5E4Z6</accession>
<dbReference type="InterPro" id="IPR000873">
    <property type="entry name" value="AMP-dep_synth/lig_dom"/>
</dbReference>
<dbReference type="PANTHER" id="PTHR43201:SF32">
    <property type="entry name" value="2-SUCCINYLBENZOATE--COA LIGASE, CHLOROPLASTIC_PEROXISOMAL"/>
    <property type="match status" value="1"/>
</dbReference>
<proteinExistence type="predicted"/>
<dbReference type="RefSeq" id="WP_377093440.1">
    <property type="nucleotide sequence ID" value="NZ_JBHSJM010000001.1"/>
</dbReference>
<dbReference type="SUPFAM" id="SSF56801">
    <property type="entry name" value="Acetyl-CoA synthetase-like"/>
    <property type="match status" value="1"/>
</dbReference>
<organism evidence="3 4">
    <name type="scientific">Rubritalea spongiae</name>
    <dbReference type="NCBI Taxonomy" id="430797"/>
    <lineage>
        <taxon>Bacteria</taxon>
        <taxon>Pseudomonadati</taxon>
        <taxon>Verrucomicrobiota</taxon>
        <taxon>Verrucomicrobiia</taxon>
        <taxon>Verrucomicrobiales</taxon>
        <taxon>Rubritaleaceae</taxon>
        <taxon>Rubritalea</taxon>
    </lineage>
</organism>
<dbReference type="InterPro" id="IPR020845">
    <property type="entry name" value="AMP-binding_CS"/>
</dbReference>
<evidence type="ECO:0000313" key="3">
    <source>
        <dbReference type="EMBL" id="MFD2277494.1"/>
    </source>
</evidence>
<protein>
    <submittedName>
        <fullName evidence="3">AMP-binding protein</fullName>
    </submittedName>
</protein>
<keyword evidence="1" id="KW-1133">Transmembrane helix</keyword>
<dbReference type="Proteomes" id="UP001597297">
    <property type="component" value="Unassembled WGS sequence"/>
</dbReference>
<keyword evidence="1" id="KW-0472">Membrane</keyword>
<gene>
    <name evidence="3" type="ORF">ACFSQZ_13520</name>
</gene>
<dbReference type="PROSITE" id="PS00455">
    <property type="entry name" value="AMP_BINDING"/>
    <property type="match status" value="1"/>
</dbReference>
<keyword evidence="4" id="KW-1185">Reference proteome</keyword>
<evidence type="ECO:0000256" key="1">
    <source>
        <dbReference type="SAM" id="Phobius"/>
    </source>
</evidence>
<evidence type="ECO:0000259" key="2">
    <source>
        <dbReference type="Pfam" id="PF00501"/>
    </source>
</evidence>
<evidence type="ECO:0000313" key="4">
    <source>
        <dbReference type="Proteomes" id="UP001597297"/>
    </source>
</evidence>
<dbReference type="InterPro" id="IPR042099">
    <property type="entry name" value="ANL_N_sf"/>
</dbReference>
<keyword evidence="1" id="KW-0812">Transmembrane</keyword>
<name>A0ABW5E4Z6_9BACT</name>
<dbReference type="PANTHER" id="PTHR43201">
    <property type="entry name" value="ACYL-COA SYNTHETASE"/>
    <property type="match status" value="1"/>
</dbReference>
<dbReference type="EMBL" id="JBHUJC010000042">
    <property type="protein sequence ID" value="MFD2277494.1"/>
    <property type="molecule type" value="Genomic_DNA"/>
</dbReference>
<dbReference type="Gene3D" id="3.40.50.12780">
    <property type="entry name" value="N-terminal domain of ligase-like"/>
    <property type="match status" value="1"/>
</dbReference>
<sequence>MNLVEKLRERAELHPSRTALIDSQTNISYDTLYQKVCSGSQILQSNGLKQGDRVLILIPVSIDLYIAFLSILHAGLTVILLDPSADKNSIKLNLENTPAHACIGIAKAQLLRITHAPIRSIPLHFCNNRLLPFTKVWHPRPNKKFLPKLVEQNHPALITFTSGSTGRPKVACRSHGFLLAQHTELAESLNLRESETDLITLPVFAIANLASGLTSVIANTNLAKPGSVDADAINQQVRKHSITRCSASPAFFQSLLKQQKLPAFKQLYTGGAPVFPHFLAELQSELPESTITIVYGSTEAEPISHQVWSETSAAQRHTMQNGRGLLVGKPSRGTRLKIIKDSTGHSIPPLTYKKFEMMECKVGETGELVVSGEHVLKSYLNNELNSETKFSVDGEIWHRTGDAACIQNDQTIWLQGRCKAAFQSQGSTIYPFGIECSAMFDPRIERCALVKKNGKITLTYQGQLNENHQKSLLSTLSLFGVEQLLQLNKIPVDKRHNAKIDYPALESVIADIPDKDLTHL</sequence>
<comment type="caution">
    <text evidence="3">The sequence shown here is derived from an EMBL/GenBank/DDBJ whole genome shotgun (WGS) entry which is preliminary data.</text>
</comment>